<dbReference type="PANTHER" id="PTHR45436:SF1">
    <property type="entry name" value="SENSOR PROTEIN QSEC"/>
    <property type="match status" value="1"/>
</dbReference>
<evidence type="ECO:0000256" key="8">
    <source>
        <dbReference type="ARBA" id="ARBA00022989"/>
    </source>
</evidence>
<feature type="domain" description="Histidine kinase" evidence="12">
    <location>
        <begin position="245"/>
        <end position="453"/>
    </location>
</feature>
<dbReference type="InterPro" id="IPR013727">
    <property type="entry name" value="2CSK_N"/>
</dbReference>
<dbReference type="SUPFAM" id="SSF55874">
    <property type="entry name" value="ATPase domain of HSP90 chaperone/DNA topoisomerase II/histidine kinase"/>
    <property type="match status" value="1"/>
</dbReference>
<feature type="domain" description="HAMP" evidence="13">
    <location>
        <begin position="186"/>
        <end position="237"/>
    </location>
</feature>
<evidence type="ECO:0000256" key="6">
    <source>
        <dbReference type="ARBA" id="ARBA00022692"/>
    </source>
</evidence>
<dbReference type="SUPFAM" id="SSF47384">
    <property type="entry name" value="Homodimeric domain of signal transducing histidine kinase"/>
    <property type="match status" value="1"/>
</dbReference>
<dbReference type="EC" id="2.7.13.3" evidence="3"/>
<reference evidence="14 15" key="1">
    <citation type="journal article" date="2015" name="Int. J. Syst. Evol. Microbiol.">
        <title>Aestuariivita atlantica sp. nov., isolated from deep sea sediment of the Atlantic Ocean.</title>
        <authorList>
            <person name="Li G."/>
            <person name="Lai Q."/>
            <person name="Du Y."/>
            <person name="Liu X."/>
            <person name="Sun F."/>
            <person name="Shao Z."/>
        </authorList>
    </citation>
    <scope>NUCLEOTIDE SEQUENCE [LARGE SCALE GENOMIC DNA]</scope>
    <source>
        <strain evidence="14 15">22II-S11-z3</strain>
    </source>
</reference>
<dbReference type="EMBL" id="AQQZ01000005">
    <property type="protein sequence ID" value="KNG93250.1"/>
    <property type="molecule type" value="Genomic_DNA"/>
</dbReference>
<dbReference type="STRING" id="1317121.ATO11_12395"/>
<dbReference type="PANTHER" id="PTHR45436">
    <property type="entry name" value="SENSOR HISTIDINE KINASE YKOH"/>
    <property type="match status" value="1"/>
</dbReference>
<dbReference type="RefSeq" id="WP_050531206.1">
    <property type="nucleotide sequence ID" value="NZ_AQQZ01000005.1"/>
</dbReference>
<evidence type="ECO:0000256" key="7">
    <source>
        <dbReference type="ARBA" id="ARBA00022777"/>
    </source>
</evidence>
<dbReference type="OrthoDB" id="913606at2"/>
<proteinExistence type="predicted"/>
<evidence type="ECO:0000313" key="14">
    <source>
        <dbReference type="EMBL" id="KNG93250.1"/>
    </source>
</evidence>
<evidence type="ECO:0000313" key="15">
    <source>
        <dbReference type="Proteomes" id="UP000036938"/>
    </source>
</evidence>
<dbReference type="InterPro" id="IPR003594">
    <property type="entry name" value="HATPase_dom"/>
</dbReference>
<keyword evidence="6 11" id="KW-0812">Transmembrane</keyword>
<dbReference type="PROSITE" id="PS50885">
    <property type="entry name" value="HAMP"/>
    <property type="match status" value="1"/>
</dbReference>
<keyword evidence="15" id="KW-1185">Reference proteome</keyword>
<keyword evidence="5" id="KW-0808">Transferase</keyword>
<keyword evidence="10 11" id="KW-0472">Membrane</keyword>
<dbReference type="Gene3D" id="3.30.565.10">
    <property type="entry name" value="Histidine kinase-like ATPase, C-terminal domain"/>
    <property type="match status" value="1"/>
</dbReference>
<dbReference type="PATRIC" id="fig|1317121.7.peg.3188"/>
<dbReference type="Pfam" id="PF08521">
    <property type="entry name" value="2CSK_N"/>
    <property type="match status" value="1"/>
</dbReference>
<keyword evidence="9" id="KW-0902">Two-component regulatory system</keyword>
<protein>
    <recommendedName>
        <fullName evidence="3">histidine kinase</fullName>
        <ecNumber evidence="3">2.7.13.3</ecNumber>
    </recommendedName>
</protein>
<dbReference type="InterPro" id="IPR004358">
    <property type="entry name" value="Sig_transdc_His_kin-like_C"/>
</dbReference>
<dbReference type="PRINTS" id="PR00344">
    <property type="entry name" value="BCTRLSENSOR"/>
</dbReference>
<evidence type="ECO:0000256" key="10">
    <source>
        <dbReference type="ARBA" id="ARBA00023136"/>
    </source>
</evidence>
<comment type="caution">
    <text evidence="14">The sequence shown here is derived from an EMBL/GenBank/DDBJ whole genome shotgun (WGS) entry which is preliminary data.</text>
</comment>
<evidence type="ECO:0000256" key="11">
    <source>
        <dbReference type="SAM" id="Phobius"/>
    </source>
</evidence>
<evidence type="ECO:0000256" key="4">
    <source>
        <dbReference type="ARBA" id="ARBA00022553"/>
    </source>
</evidence>
<dbReference type="InterPro" id="IPR036890">
    <property type="entry name" value="HATPase_C_sf"/>
</dbReference>
<organism evidence="14 15">
    <name type="scientific">Pseudaestuariivita atlantica</name>
    <dbReference type="NCBI Taxonomy" id="1317121"/>
    <lineage>
        <taxon>Bacteria</taxon>
        <taxon>Pseudomonadati</taxon>
        <taxon>Pseudomonadota</taxon>
        <taxon>Alphaproteobacteria</taxon>
        <taxon>Rhodobacterales</taxon>
        <taxon>Paracoccaceae</taxon>
        <taxon>Pseudaestuariivita</taxon>
    </lineage>
</organism>
<dbReference type="CDD" id="cd00082">
    <property type="entry name" value="HisKA"/>
    <property type="match status" value="1"/>
</dbReference>
<keyword evidence="8 11" id="KW-1133">Transmembrane helix</keyword>
<evidence type="ECO:0000256" key="5">
    <source>
        <dbReference type="ARBA" id="ARBA00022679"/>
    </source>
</evidence>
<dbReference type="SMART" id="SM00388">
    <property type="entry name" value="HisKA"/>
    <property type="match status" value="1"/>
</dbReference>
<evidence type="ECO:0000256" key="9">
    <source>
        <dbReference type="ARBA" id="ARBA00023012"/>
    </source>
</evidence>
<dbReference type="Pfam" id="PF00512">
    <property type="entry name" value="HisKA"/>
    <property type="match status" value="1"/>
</dbReference>
<gene>
    <name evidence="14" type="ORF">ATO11_12395</name>
</gene>
<evidence type="ECO:0000259" key="12">
    <source>
        <dbReference type="PROSITE" id="PS50109"/>
    </source>
</evidence>
<keyword evidence="7 14" id="KW-0418">Kinase</keyword>
<dbReference type="GO" id="GO:0005886">
    <property type="term" value="C:plasma membrane"/>
    <property type="evidence" value="ECO:0007669"/>
    <property type="project" value="TreeGrafter"/>
</dbReference>
<dbReference type="InterPro" id="IPR005467">
    <property type="entry name" value="His_kinase_dom"/>
</dbReference>
<dbReference type="InterPro" id="IPR050428">
    <property type="entry name" value="TCS_sensor_his_kinase"/>
</dbReference>
<dbReference type="Proteomes" id="UP000036938">
    <property type="component" value="Unassembled WGS sequence"/>
</dbReference>
<dbReference type="InterPro" id="IPR003660">
    <property type="entry name" value="HAMP_dom"/>
</dbReference>
<keyword evidence="4" id="KW-0597">Phosphoprotein</keyword>
<dbReference type="PROSITE" id="PS50109">
    <property type="entry name" value="HIS_KIN"/>
    <property type="match status" value="1"/>
</dbReference>
<accession>A0A0L1JNB2</accession>
<evidence type="ECO:0000259" key="13">
    <source>
        <dbReference type="PROSITE" id="PS50885"/>
    </source>
</evidence>
<dbReference type="InterPro" id="IPR003661">
    <property type="entry name" value="HisK_dim/P_dom"/>
</dbReference>
<dbReference type="SMART" id="SM00387">
    <property type="entry name" value="HATPase_c"/>
    <property type="match status" value="1"/>
</dbReference>
<evidence type="ECO:0000256" key="3">
    <source>
        <dbReference type="ARBA" id="ARBA00012438"/>
    </source>
</evidence>
<comment type="catalytic activity">
    <reaction evidence="1">
        <text>ATP + protein L-histidine = ADP + protein N-phospho-L-histidine.</text>
        <dbReference type="EC" id="2.7.13.3"/>
    </reaction>
</comment>
<evidence type="ECO:0000256" key="1">
    <source>
        <dbReference type="ARBA" id="ARBA00000085"/>
    </source>
</evidence>
<dbReference type="Pfam" id="PF02518">
    <property type="entry name" value="HATPase_c"/>
    <property type="match status" value="1"/>
</dbReference>
<dbReference type="Gene3D" id="1.10.287.130">
    <property type="match status" value="1"/>
</dbReference>
<name>A0A0L1JNB2_9RHOB</name>
<feature type="transmembrane region" description="Helical" evidence="11">
    <location>
        <begin position="162"/>
        <end position="185"/>
    </location>
</feature>
<dbReference type="AlphaFoldDB" id="A0A0L1JNB2"/>
<comment type="subcellular location">
    <subcellularLocation>
        <location evidence="2">Membrane</location>
    </subcellularLocation>
</comment>
<dbReference type="InterPro" id="IPR036097">
    <property type="entry name" value="HisK_dim/P_sf"/>
</dbReference>
<dbReference type="GO" id="GO:0000155">
    <property type="term" value="F:phosphorelay sensor kinase activity"/>
    <property type="evidence" value="ECO:0007669"/>
    <property type="project" value="InterPro"/>
</dbReference>
<evidence type="ECO:0000256" key="2">
    <source>
        <dbReference type="ARBA" id="ARBA00004370"/>
    </source>
</evidence>
<sequence length="453" mass="48261">MSGAWSLRARLTAIILLPLLSLATVAGLWQLTNARRTAAEVFDRSLLGAALAVVNDVASSGGDALSPATRDLLADTSGGPVFYHVYAPDGVIVAGYATPPVGIPRTPESEVNQPTRFEATYQGRRVSGVRLQTRTSIEGFTGIFTTTVWQDAAVRSAFVRDLVLRSVAVIAGLIVSLALIVWFGVRYGLRPLTDLEDAIAQRSSDELSPIRRPVPGEVRGIVATLNSLFAQVSRTLEAQSEFISNAAHQLRNPVAGILSLAEAVERAPDAEAARVRARDLTVAAREAAELSQKLLVLERASAVSPSAAREDLELAGALRDWVGRMQVPEGVTIAVRSDRPVTLRADATMLRESLANLVDNAVRHGGARLSRIDVSLEVTGDEAVLTVADDGEGVRERDLPRTLERFAQIAPTSASGVGLSIVEAVAQGHLGWMKVDVPEGGGFRVRIGLPRSL</sequence>